<dbReference type="STRING" id="306901.Q2H2J7"/>
<dbReference type="EC" id="3.1.1.-" evidence="3"/>
<dbReference type="RefSeq" id="XP_001223213.1">
    <property type="nucleotide sequence ID" value="XM_001223212.1"/>
</dbReference>
<dbReference type="GO" id="GO:0016787">
    <property type="term" value="F:hydrolase activity"/>
    <property type="evidence" value="ECO:0007669"/>
    <property type="project" value="UniProtKB-KW"/>
</dbReference>
<name>Q2H2J7_CHAGB</name>
<dbReference type="eggNOG" id="KOG4389">
    <property type="taxonomic scope" value="Eukaryota"/>
</dbReference>
<evidence type="ECO:0000256" key="3">
    <source>
        <dbReference type="RuleBase" id="RU361235"/>
    </source>
</evidence>
<dbReference type="Proteomes" id="UP000001056">
    <property type="component" value="Unassembled WGS sequence"/>
</dbReference>
<dbReference type="HOGENOM" id="CLU_006586_10_6_1"/>
<keyword evidence="3" id="KW-0732">Signal</keyword>
<feature type="domain" description="Carboxylesterase type B" evidence="4">
    <location>
        <begin position="84"/>
        <end position="594"/>
    </location>
</feature>
<reference evidence="6" key="1">
    <citation type="journal article" date="2015" name="Genome Announc.">
        <title>Draft genome sequence of the cellulolytic fungus Chaetomium globosum.</title>
        <authorList>
            <person name="Cuomo C.A."/>
            <person name="Untereiner W.A."/>
            <person name="Ma L.-J."/>
            <person name="Grabherr M."/>
            <person name="Birren B.W."/>
        </authorList>
    </citation>
    <scope>NUCLEOTIDE SEQUENCE [LARGE SCALE GENOMIC DNA]</scope>
    <source>
        <strain evidence="6">ATCC 6205 / CBS 148.51 / DSM 1962 / NBRC 6347 / NRRL 1970</strain>
    </source>
</reference>
<dbReference type="OMA" id="TIRCANQ"/>
<gene>
    <name evidence="5" type="ORF">CHGG_03999</name>
</gene>
<dbReference type="OrthoDB" id="408631at2759"/>
<dbReference type="InParanoid" id="Q2H2J7"/>
<feature type="signal peptide" evidence="3">
    <location>
        <begin position="1"/>
        <end position="16"/>
    </location>
</feature>
<comment type="similarity">
    <text evidence="1 3">Belongs to the type-B carboxylesterase/lipase family.</text>
</comment>
<dbReference type="InterPro" id="IPR019826">
    <property type="entry name" value="Carboxylesterase_B_AS"/>
</dbReference>
<keyword evidence="6" id="KW-1185">Reference proteome</keyword>
<dbReference type="Gene3D" id="3.40.50.1820">
    <property type="entry name" value="alpha/beta hydrolase"/>
    <property type="match status" value="1"/>
</dbReference>
<evidence type="ECO:0000256" key="2">
    <source>
        <dbReference type="ARBA" id="ARBA00022801"/>
    </source>
</evidence>
<dbReference type="PANTHER" id="PTHR11559">
    <property type="entry name" value="CARBOXYLESTERASE"/>
    <property type="match status" value="1"/>
</dbReference>
<dbReference type="VEuPathDB" id="FungiDB:CHGG_03999"/>
<dbReference type="ESTHER" id="chagb-q2h2j7">
    <property type="family name" value="Fungal_carboxylesterase_lipase"/>
</dbReference>
<evidence type="ECO:0000313" key="6">
    <source>
        <dbReference type="Proteomes" id="UP000001056"/>
    </source>
</evidence>
<protein>
    <recommendedName>
        <fullName evidence="3">Carboxylic ester hydrolase</fullName>
        <ecNumber evidence="3">3.1.1.-</ecNumber>
    </recommendedName>
</protein>
<dbReference type="GeneID" id="4391936"/>
<proteinExistence type="inferred from homology"/>
<sequence>MLAVLLLLLLVEEISPGQQEYRTLAGMGPARPPMGLGAAEPLRMLLPLIAAVWLLLSPAGAASSLVCGHGDDGSSVKGCRNAAPTATVRNGTYAGLYNANYKQDFFLGMPFAQKPARFAVAESLNSTWNGVRNATSYPPHCVGFGPDMVGYDMSEDCLHINVVRPAGIDPAAQLPVAVWIHGGGLTMGGSADRRYNLSFIVQNSVDMGTPIIAVSFNYRLAVFGFISGPEVQAAGATNLGFRDQRLALHWIKENIASFGGSPEKVSLWGESAGAISINAQLFAYNGRDDGLFRAAVVQSGFGGILHYRTPGGLNNTDAPRATYNRLVSATACAPTLGTPASVQCLRSLTLPDLMSVLSNTTLNVAVWLPAMDGDFIADYPSRQLRDGRFPRVPILVGQNADEGASFGQNKSVSGAAINTDDEMAESASRIILGPGPNLPSLLTELLDLYPNIQAVGVPSLDKFPALTPEVPEASFLGLQYRRSAAIYGDWIQSYQRRRGVIEWSKHGVPAYSYKFDVTPSGSPAYMSAAHFTEVAFVFYNIAGVGYAVNPFENAPESYKVVAKAMCDAWVRFFVGMDPTRGASSGLHWPVYDHKAGGGVGKNIVWDAERVSYLEWDSWRAEGIDWMIRNSLSVFGS</sequence>
<dbReference type="SUPFAM" id="SSF53474">
    <property type="entry name" value="alpha/beta-Hydrolases"/>
    <property type="match status" value="1"/>
</dbReference>
<dbReference type="EMBL" id="CH408032">
    <property type="protein sequence ID" value="EAQ87380.1"/>
    <property type="molecule type" value="Genomic_DNA"/>
</dbReference>
<dbReference type="PROSITE" id="PS00122">
    <property type="entry name" value="CARBOXYLESTERASE_B_1"/>
    <property type="match status" value="1"/>
</dbReference>
<dbReference type="Pfam" id="PF00135">
    <property type="entry name" value="COesterase"/>
    <property type="match status" value="1"/>
</dbReference>
<organism evidence="5 6">
    <name type="scientific">Chaetomium globosum (strain ATCC 6205 / CBS 148.51 / DSM 1962 / NBRC 6347 / NRRL 1970)</name>
    <name type="common">Soil fungus</name>
    <dbReference type="NCBI Taxonomy" id="306901"/>
    <lineage>
        <taxon>Eukaryota</taxon>
        <taxon>Fungi</taxon>
        <taxon>Dikarya</taxon>
        <taxon>Ascomycota</taxon>
        <taxon>Pezizomycotina</taxon>
        <taxon>Sordariomycetes</taxon>
        <taxon>Sordariomycetidae</taxon>
        <taxon>Sordariales</taxon>
        <taxon>Chaetomiaceae</taxon>
        <taxon>Chaetomium</taxon>
    </lineage>
</organism>
<dbReference type="InterPro" id="IPR002018">
    <property type="entry name" value="CarbesteraseB"/>
</dbReference>
<keyword evidence="2 3" id="KW-0378">Hydrolase</keyword>
<dbReference type="AlphaFoldDB" id="Q2H2J7"/>
<evidence type="ECO:0000259" key="4">
    <source>
        <dbReference type="Pfam" id="PF00135"/>
    </source>
</evidence>
<evidence type="ECO:0000313" key="5">
    <source>
        <dbReference type="EMBL" id="EAQ87380.1"/>
    </source>
</evidence>
<accession>Q2H2J7</accession>
<evidence type="ECO:0000256" key="1">
    <source>
        <dbReference type="ARBA" id="ARBA00005964"/>
    </source>
</evidence>
<feature type="chain" id="PRO_5005142914" description="Carboxylic ester hydrolase" evidence="3">
    <location>
        <begin position="17"/>
        <end position="636"/>
    </location>
</feature>
<dbReference type="InterPro" id="IPR050309">
    <property type="entry name" value="Type-B_Carboxylest/Lipase"/>
</dbReference>
<dbReference type="InterPro" id="IPR029058">
    <property type="entry name" value="AB_hydrolase_fold"/>
</dbReference>